<proteinExistence type="predicted"/>
<evidence type="ECO:0000313" key="2">
    <source>
        <dbReference type="EMBL" id="PMD19767.1"/>
    </source>
</evidence>
<dbReference type="OrthoDB" id="194443at2759"/>
<keyword evidence="3" id="KW-1185">Reference proteome</keyword>
<dbReference type="CDD" id="cd18186">
    <property type="entry name" value="BTB_POZ_ZBTB_KLHL-like"/>
    <property type="match status" value="1"/>
</dbReference>
<feature type="domain" description="BTB" evidence="1">
    <location>
        <begin position="3"/>
        <end position="74"/>
    </location>
</feature>
<dbReference type="Proteomes" id="UP000235672">
    <property type="component" value="Unassembled WGS sequence"/>
</dbReference>
<dbReference type="PANTHER" id="PTHR47843">
    <property type="entry name" value="BTB DOMAIN-CONTAINING PROTEIN-RELATED"/>
    <property type="match status" value="1"/>
</dbReference>
<dbReference type="AlphaFoldDB" id="A0A2J6Q0F2"/>
<dbReference type="EMBL" id="KZ613488">
    <property type="protein sequence ID" value="PMD19767.1"/>
    <property type="molecule type" value="Genomic_DNA"/>
</dbReference>
<organism evidence="2 3">
    <name type="scientific">Hyaloscypha hepaticicola</name>
    <dbReference type="NCBI Taxonomy" id="2082293"/>
    <lineage>
        <taxon>Eukaryota</taxon>
        <taxon>Fungi</taxon>
        <taxon>Dikarya</taxon>
        <taxon>Ascomycota</taxon>
        <taxon>Pezizomycotina</taxon>
        <taxon>Leotiomycetes</taxon>
        <taxon>Helotiales</taxon>
        <taxon>Hyaloscyphaceae</taxon>
        <taxon>Hyaloscypha</taxon>
    </lineage>
</organism>
<sequence>MDELVTILVKGTLTSKKFKVHKGFAVHYSPVFKSAFNSSFKEGRTQTYELEDTTKGAVQLLVEWIYTQKLDLNGLEEEKTWDAQCMCLANLWVLADKLLMRSLQNSAMGKLETLCARHHWIPVVILNYVYDNTQKKSQLRRFLLYKCALKLDAENYTRFPEEFPKEMLLELAVYLIEAMDDLPDKSKFPKFKISDYEVPES</sequence>
<dbReference type="SMART" id="SM00225">
    <property type="entry name" value="BTB"/>
    <property type="match status" value="1"/>
</dbReference>
<accession>A0A2J6Q0F2</accession>
<dbReference type="PROSITE" id="PS50097">
    <property type="entry name" value="BTB"/>
    <property type="match status" value="1"/>
</dbReference>
<reference evidence="2 3" key="1">
    <citation type="submission" date="2016-05" db="EMBL/GenBank/DDBJ databases">
        <title>A degradative enzymes factory behind the ericoid mycorrhizal symbiosis.</title>
        <authorList>
            <consortium name="DOE Joint Genome Institute"/>
            <person name="Martino E."/>
            <person name="Morin E."/>
            <person name="Grelet G."/>
            <person name="Kuo A."/>
            <person name="Kohler A."/>
            <person name="Daghino S."/>
            <person name="Barry K."/>
            <person name="Choi C."/>
            <person name="Cichocki N."/>
            <person name="Clum A."/>
            <person name="Copeland A."/>
            <person name="Hainaut M."/>
            <person name="Haridas S."/>
            <person name="Labutti K."/>
            <person name="Lindquist E."/>
            <person name="Lipzen A."/>
            <person name="Khouja H.-R."/>
            <person name="Murat C."/>
            <person name="Ohm R."/>
            <person name="Olson A."/>
            <person name="Spatafora J."/>
            <person name="Veneault-Fourrey C."/>
            <person name="Henrissat B."/>
            <person name="Grigoriev I."/>
            <person name="Martin F."/>
            <person name="Perotto S."/>
        </authorList>
    </citation>
    <scope>NUCLEOTIDE SEQUENCE [LARGE SCALE GENOMIC DNA]</scope>
    <source>
        <strain evidence="2 3">UAMH 7357</strain>
    </source>
</reference>
<name>A0A2J6Q0F2_9HELO</name>
<gene>
    <name evidence="2" type="ORF">NA56DRAFT_724451</name>
</gene>
<evidence type="ECO:0000313" key="3">
    <source>
        <dbReference type="Proteomes" id="UP000235672"/>
    </source>
</evidence>
<dbReference type="Gene3D" id="3.30.710.10">
    <property type="entry name" value="Potassium Channel Kv1.1, Chain A"/>
    <property type="match status" value="1"/>
</dbReference>
<dbReference type="Pfam" id="PF00651">
    <property type="entry name" value="BTB"/>
    <property type="match status" value="1"/>
</dbReference>
<protein>
    <recommendedName>
        <fullName evidence="1">BTB domain-containing protein</fullName>
    </recommendedName>
</protein>
<dbReference type="PANTHER" id="PTHR47843:SF2">
    <property type="entry name" value="BTB DOMAIN-CONTAINING PROTEIN"/>
    <property type="match status" value="1"/>
</dbReference>
<dbReference type="InterPro" id="IPR000210">
    <property type="entry name" value="BTB/POZ_dom"/>
</dbReference>
<evidence type="ECO:0000259" key="1">
    <source>
        <dbReference type="PROSITE" id="PS50097"/>
    </source>
</evidence>
<dbReference type="SUPFAM" id="SSF54695">
    <property type="entry name" value="POZ domain"/>
    <property type="match status" value="1"/>
</dbReference>
<dbReference type="InterPro" id="IPR011333">
    <property type="entry name" value="SKP1/BTB/POZ_sf"/>
</dbReference>